<dbReference type="Gene3D" id="3.40.640.10">
    <property type="entry name" value="Type I PLP-dependent aspartate aminotransferase-like (Major domain)"/>
    <property type="match status" value="1"/>
</dbReference>
<keyword evidence="6" id="KW-0663">Pyridoxal phosphate</keyword>
<keyword evidence="4 8" id="KW-0032">Aminotransferase</keyword>
<dbReference type="Gene3D" id="3.90.1150.10">
    <property type="entry name" value="Aspartate Aminotransferase, domain 1"/>
    <property type="match status" value="1"/>
</dbReference>
<dbReference type="Proteomes" id="UP000317355">
    <property type="component" value="Unassembled WGS sequence"/>
</dbReference>
<comment type="similarity">
    <text evidence="2">Belongs to the class-I pyridoxal-phosphate-dependent aminotransferase family.</text>
</comment>
<evidence type="ECO:0000256" key="4">
    <source>
        <dbReference type="ARBA" id="ARBA00022576"/>
    </source>
</evidence>
<comment type="cofactor">
    <cofactor evidence="1">
        <name>pyridoxal 5'-phosphate</name>
        <dbReference type="ChEBI" id="CHEBI:597326"/>
    </cofactor>
</comment>
<feature type="domain" description="Aminotransferase class I/classII large" evidence="7">
    <location>
        <begin position="60"/>
        <end position="391"/>
    </location>
</feature>
<proteinExistence type="inferred from homology"/>
<protein>
    <submittedName>
        <fullName evidence="8">PLP-dependent aminotransferase family protein</fullName>
    </submittedName>
</protein>
<evidence type="ECO:0000313" key="8">
    <source>
        <dbReference type="EMBL" id="TVT51478.1"/>
    </source>
</evidence>
<reference evidence="8 9" key="1">
    <citation type="submission" date="2019-07" db="EMBL/GenBank/DDBJ databases">
        <title>The pathways for chlorine oxyanion respiration interact through the shared metabolite chlorate.</title>
        <authorList>
            <person name="Barnum T.P."/>
            <person name="Cheng Y."/>
            <person name="Hill K.A."/>
            <person name="Lucas L.N."/>
            <person name="Carlson H.K."/>
            <person name="Coates J.D."/>
        </authorList>
    </citation>
    <scope>NUCLEOTIDE SEQUENCE [LARGE SCALE GENOMIC DNA]</scope>
    <source>
        <strain evidence="8">BK-3</strain>
    </source>
</reference>
<dbReference type="InterPro" id="IPR015421">
    <property type="entry name" value="PyrdxlP-dep_Trfase_major"/>
</dbReference>
<dbReference type="CDD" id="cd00609">
    <property type="entry name" value="AAT_like"/>
    <property type="match status" value="1"/>
</dbReference>
<dbReference type="PANTHER" id="PTHR42790">
    <property type="entry name" value="AMINOTRANSFERASE"/>
    <property type="match status" value="1"/>
</dbReference>
<evidence type="ECO:0000256" key="1">
    <source>
        <dbReference type="ARBA" id="ARBA00001933"/>
    </source>
</evidence>
<dbReference type="Pfam" id="PF00155">
    <property type="entry name" value="Aminotran_1_2"/>
    <property type="match status" value="1"/>
</dbReference>
<accession>A0A558CRU4</accession>
<evidence type="ECO:0000259" key="7">
    <source>
        <dbReference type="Pfam" id="PF00155"/>
    </source>
</evidence>
<dbReference type="GO" id="GO:0030170">
    <property type="term" value="F:pyridoxal phosphate binding"/>
    <property type="evidence" value="ECO:0007669"/>
    <property type="project" value="InterPro"/>
</dbReference>
<dbReference type="AlphaFoldDB" id="A0A558CRU4"/>
<dbReference type="InterPro" id="IPR004839">
    <property type="entry name" value="Aminotransferase_I/II_large"/>
</dbReference>
<dbReference type="InterPro" id="IPR050859">
    <property type="entry name" value="Class-I_PLP-dep_aminotransf"/>
</dbReference>
<keyword evidence="5 8" id="KW-0808">Transferase</keyword>
<dbReference type="PANTHER" id="PTHR42790:SF19">
    <property type="entry name" value="KYNURENINE_ALPHA-AMINOADIPATE AMINOTRANSFERASE, MITOCHONDRIAL"/>
    <property type="match status" value="1"/>
</dbReference>
<name>A0A558CRU4_9GAMM</name>
<dbReference type="FunFam" id="3.40.640.10:FF:000053">
    <property type="entry name" value="Aminotransferase, class I"/>
    <property type="match status" value="1"/>
</dbReference>
<comment type="subunit">
    <text evidence="3">Homodimer.</text>
</comment>
<gene>
    <name evidence="8" type="ORF">FHK82_15675</name>
</gene>
<evidence type="ECO:0000256" key="3">
    <source>
        <dbReference type="ARBA" id="ARBA00011738"/>
    </source>
</evidence>
<evidence type="ECO:0000313" key="9">
    <source>
        <dbReference type="Proteomes" id="UP000317355"/>
    </source>
</evidence>
<dbReference type="InterPro" id="IPR015422">
    <property type="entry name" value="PyrdxlP-dep_Trfase_small"/>
</dbReference>
<comment type="caution">
    <text evidence="8">The sequence shown here is derived from an EMBL/GenBank/DDBJ whole genome shotgun (WGS) entry which is preliminary data.</text>
</comment>
<dbReference type="GO" id="GO:0008483">
    <property type="term" value="F:transaminase activity"/>
    <property type="evidence" value="ECO:0007669"/>
    <property type="project" value="UniProtKB-KW"/>
</dbReference>
<dbReference type="STRING" id="1543721.AAY24_02170"/>
<evidence type="ECO:0000256" key="5">
    <source>
        <dbReference type="ARBA" id="ARBA00022679"/>
    </source>
</evidence>
<dbReference type="InterPro" id="IPR015424">
    <property type="entry name" value="PyrdxlP-dep_Trfase"/>
</dbReference>
<dbReference type="EMBL" id="VMRY01000091">
    <property type="protein sequence ID" value="TVT51478.1"/>
    <property type="molecule type" value="Genomic_DNA"/>
</dbReference>
<dbReference type="SUPFAM" id="SSF53383">
    <property type="entry name" value="PLP-dependent transferases"/>
    <property type="match status" value="1"/>
</dbReference>
<dbReference type="GO" id="GO:1901605">
    <property type="term" value="P:alpha-amino acid metabolic process"/>
    <property type="evidence" value="ECO:0007669"/>
    <property type="project" value="TreeGrafter"/>
</dbReference>
<evidence type="ECO:0000256" key="6">
    <source>
        <dbReference type="ARBA" id="ARBA00022898"/>
    </source>
</evidence>
<organism evidence="8 9">
    <name type="scientific">Sedimenticola thiotaurini</name>
    <dbReference type="NCBI Taxonomy" id="1543721"/>
    <lineage>
        <taxon>Bacteria</taxon>
        <taxon>Pseudomonadati</taxon>
        <taxon>Pseudomonadota</taxon>
        <taxon>Gammaproteobacteria</taxon>
        <taxon>Chromatiales</taxon>
        <taxon>Sedimenticolaceae</taxon>
        <taxon>Sedimenticola</taxon>
    </lineage>
</organism>
<sequence length="407" mass="45212">MLSQSAITLEDQGMFAQRTKNLNSSFIRDILAVTQQPHIISFAGGLPDPALFPAGELQLAAERMHQQLGNSLYQYSETAGLPPLREYIAEHLTIADCQADEIIITTGSQQGLDLVVRCLIDPGQKVVVEAPTYLGALQVLRANQAELITIPSDDQGPDLHALEEIVKKEPIRFFYTVTDFQNPTGTSYSRERRERLVALAKKYDFLILEDAPYAALRYSGEALPSLHTLMPNRVIRFGSFSKIIAPALRLGWINAPREVIKVVEKLKQAADLHSSGYDQHLVLEYLKSGALKPHLQKIRAAYGDRLDAMASALSRYLPDQVQFTKPEGGMFIWATLTHHESTLELFNSAIEQGVAFVPGEAFYANGESNISMRLNFSNSQLDKIEEGVKRLARLINQHDPVKLSATA</sequence>
<evidence type="ECO:0000256" key="2">
    <source>
        <dbReference type="ARBA" id="ARBA00007441"/>
    </source>
</evidence>